<dbReference type="Gene3D" id="3.40.640.10">
    <property type="entry name" value="Type I PLP-dependent aspartate aminotransferase-like (Major domain)"/>
    <property type="match status" value="1"/>
</dbReference>
<dbReference type="PANTHER" id="PTHR46577:SF1">
    <property type="entry name" value="HTH-TYPE TRANSCRIPTIONAL REGULATORY PROTEIN GABR"/>
    <property type="match status" value="1"/>
</dbReference>
<dbReference type="InterPro" id="IPR036390">
    <property type="entry name" value="WH_DNA-bd_sf"/>
</dbReference>
<evidence type="ECO:0000313" key="8">
    <source>
        <dbReference type="Proteomes" id="UP001209713"/>
    </source>
</evidence>
<dbReference type="SUPFAM" id="SSF46785">
    <property type="entry name" value="Winged helix' DNA-binding domain"/>
    <property type="match status" value="1"/>
</dbReference>
<keyword evidence="3" id="KW-0805">Transcription regulation</keyword>
<evidence type="ECO:0000313" key="7">
    <source>
        <dbReference type="EMBL" id="MCV2401929.1"/>
    </source>
</evidence>
<dbReference type="CDD" id="cd00609">
    <property type="entry name" value="AAT_like"/>
    <property type="match status" value="1"/>
</dbReference>
<gene>
    <name evidence="7" type="ORF">OFY17_03420</name>
</gene>
<dbReference type="GO" id="GO:0008483">
    <property type="term" value="F:transaminase activity"/>
    <property type="evidence" value="ECO:0007669"/>
    <property type="project" value="UniProtKB-KW"/>
</dbReference>
<dbReference type="EMBL" id="JAOVZB010000001">
    <property type="protein sequence ID" value="MCV2401929.1"/>
    <property type="molecule type" value="Genomic_DNA"/>
</dbReference>
<dbReference type="InterPro" id="IPR036388">
    <property type="entry name" value="WH-like_DNA-bd_sf"/>
</dbReference>
<sequence length="493" mass="55979">MLQLFHLPPGREGSLQKKLREQIANAIMKGNVPLDMPLPSSRKLANHLKIARNTVVHAYEHLLDDGYLIARDRKGYFVNPDILEGRVSTSLKHSNEEYQLPDWESRFKMAPSQQTNIVKAADWQSYKYPFIYGQFDGNIFPSVNWRECCRDAASDKALNDWASDNLDNDDVRLIEQVRTRLLPRRGVWASAQQILITVGAQQSLFMLVQLLLDKDSVLGVEEPGYVDVRNIASLHSAQIKPLHIDDEGLIVNDQLSGCDLIYTTPSHQCPTAVTMPINRRYELLNKANEDDFLIIEDDYESETNFNSEPSPALKSLDSNDRVIYIGSLSKTLAPGLRLGYLVASERLIQELRALRRLMIRHPASNNQRAVAFFLERGYYDALMRNISRNYQARWNAMNDALEKYLPGSYKAPSFGGSCYWIRGPEGLDASLLQALAKQESVLIEPGNIHFFEEDNSPKNYFRLGFSSIPTDHIEPGIKTLANIIHKAVENKET</sequence>
<reference evidence="7 8" key="1">
    <citation type="submission" date="2022-10" db="EMBL/GenBank/DDBJ databases">
        <title>Marinomonas transparenta sp. nov. and Marinomonas sargassi sp. nov., isolated from marine alga (Sargassum natans (L.) Gaillon).</title>
        <authorList>
            <person name="Wang Y."/>
        </authorList>
    </citation>
    <scope>NUCLEOTIDE SEQUENCE [LARGE SCALE GENOMIC DNA]</scope>
    <source>
        <strain evidence="7 8">C2222</strain>
    </source>
</reference>
<keyword evidence="7" id="KW-0808">Transferase</keyword>
<dbReference type="SMART" id="SM00345">
    <property type="entry name" value="HTH_GNTR"/>
    <property type="match status" value="1"/>
</dbReference>
<dbReference type="Pfam" id="PF00392">
    <property type="entry name" value="GntR"/>
    <property type="match status" value="1"/>
</dbReference>
<keyword evidence="7" id="KW-0032">Aminotransferase</keyword>
<dbReference type="PROSITE" id="PS50949">
    <property type="entry name" value="HTH_GNTR"/>
    <property type="match status" value="1"/>
</dbReference>
<comment type="caution">
    <text evidence="7">The sequence shown here is derived from an EMBL/GenBank/DDBJ whole genome shotgun (WGS) entry which is preliminary data.</text>
</comment>
<protein>
    <submittedName>
        <fullName evidence="7">PLP-dependent aminotransferase family protein</fullName>
    </submittedName>
</protein>
<dbReference type="InterPro" id="IPR004839">
    <property type="entry name" value="Aminotransferase_I/II_large"/>
</dbReference>
<proteinExistence type="inferred from homology"/>
<dbReference type="Gene3D" id="1.10.10.10">
    <property type="entry name" value="Winged helix-like DNA-binding domain superfamily/Winged helix DNA-binding domain"/>
    <property type="match status" value="1"/>
</dbReference>
<evidence type="ECO:0000256" key="5">
    <source>
        <dbReference type="ARBA" id="ARBA00023163"/>
    </source>
</evidence>
<name>A0ABT2YPX2_9GAMM</name>
<comment type="similarity">
    <text evidence="1">In the C-terminal section; belongs to the class-I pyridoxal-phosphate-dependent aminotransferase family.</text>
</comment>
<evidence type="ECO:0000256" key="2">
    <source>
        <dbReference type="ARBA" id="ARBA00022898"/>
    </source>
</evidence>
<dbReference type="RefSeq" id="WP_263529297.1">
    <property type="nucleotide sequence ID" value="NZ_JAOVZB010000001.1"/>
</dbReference>
<organism evidence="7 8">
    <name type="scientific">Marinomonas sargassi</name>
    <dbReference type="NCBI Taxonomy" id="2984494"/>
    <lineage>
        <taxon>Bacteria</taxon>
        <taxon>Pseudomonadati</taxon>
        <taxon>Pseudomonadota</taxon>
        <taxon>Gammaproteobacteria</taxon>
        <taxon>Oceanospirillales</taxon>
        <taxon>Oceanospirillaceae</taxon>
        <taxon>Marinomonas</taxon>
    </lineage>
</organism>
<keyword evidence="8" id="KW-1185">Reference proteome</keyword>
<keyword evidence="5" id="KW-0804">Transcription</keyword>
<evidence type="ECO:0000256" key="3">
    <source>
        <dbReference type="ARBA" id="ARBA00023015"/>
    </source>
</evidence>
<dbReference type="InterPro" id="IPR051446">
    <property type="entry name" value="HTH_trans_reg/aminotransferase"/>
</dbReference>
<accession>A0ABT2YPX2</accession>
<evidence type="ECO:0000259" key="6">
    <source>
        <dbReference type="PROSITE" id="PS50949"/>
    </source>
</evidence>
<dbReference type="CDD" id="cd07377">
    <property type="entry name" value="WHTH_GntR"/>
    <property type="match status" value="1"/>
</dbReference>
<dbReference type="InterPro" id="IPR015421">
    <property type="entry name" value="PyrdxlP-dep_Trfase_major"/>
</dbReference>
<dbReference type="PANTHER" id="PTHR46577">
    <property type="entry name" value="HTH-TYPE TRANSCRIPTIONAL REGULATORY PROTEIN GABR"/>
    <property type="match status" value="1"/>
</dbReference>
<dbReference type="Pfam" id="PF00155">
    <property type="entry name" value="Aminotran_1_2"/>
    <property type="match status" value="1"/>
</dbReference>
<evidence type="ECO:0000256" key="4">
    <source>
        <dbReference type="ARBA" id="ARBA00023125"/>
    </source>
</evidence>
<dbReference type="SUPFAM" id="SSF53383">
    <property type="entry name" value="PLP-dependent transferases"/>
    <property type="match status" value="1"/>
</dbReference>
<dbReference type="Proteomes" id="UP001209713">
    <property type="component" value="Unassembled WGS sequence"/>
</dbReference>
<feature type="domain" description="HTH gntR-type" evidence="6">
    <location>
        <begin position="13"/>
        <end position="81"/>
    </location>
</feature>
<dbReference type="InterPro" id="IPR000524">
    <property type="entry name" value="Tscrpt_reg_HTH_GntR"/>
</dbReference>
<keyword evidence="2" id="KW-0663">Pyridoxal phosphate</keyword>
<dbReference type="InterPro" id="IPR015424">
    <property type="entry name" value="PyrdxlP-dep_Trfase"/>
</dbReference>
<evidence type="ECO:0000256" key="1">
    <source>
        <dbReference type="ARBA" id="ARBA00005384"/>
    </source>
</evidence>
<keyword evidence="4" id="KW-0238">DNA-binding</keyword>